<gene>
    <name evidence="10" type="ORF">SAMN05428642_10816</name>
</gene>
<evidence type="ECO:0000259" key="8">
    <source>
        <dbReference type="PROSITE" id="PS50112"/>
    </source>
</evidence>
<dbReference type="OrthoDB" id="9781208at2"/>
<name>A0A1K2IS55_9FLAO</name>
<dbReference type="STRING" id="369401.SAMN05428642_10816"/>
<evidence type="ECO:0000256" key="1">
    <source>
        <dbReference type="ARBA" id="ARBA00000085"/>
    </source>
</evidence>
<comment type="catalytic activity">
    <reaction evidence="1">
        <text>ATP + protein L-histidine = ADP + protein N-phospho-L-histidine.</text>
        <dbReference type="EC" id="2.7.13.3"/>
    </reaction>
</comment>
<dbReference type="InterPro" id="IPR035965">
    <property type="entry name" value="PAS-like_dom_sf"/>
</dbReference>
<reference evidence="10 11" key="1">
    <citation type="submission" date="2016-10" db="EMBL/GenBank/DDBJ databases">
        <authorList>
            <person name="de Groot N.N."/>
        </authorList>
    </citation>
    <scope>NUCLEOTIDE SEQUENCE [LARGE SCALE GENOMIC DNA]</scope>
    <source>
        <strain evidence="10 11">DSM 18180</strain>
    </source>
</reference>
<dbReference type="PANTHER" id="PTHR43304">
    <property type="entry name" value="PHYTOCHROME-LIKE PROTEIN CPH1"/>
    <property type="match status" value="1"/>
</dbReference>
<sequence length="786" mass="90433">MSTTQIEILQRALYRERESRKQAEKILEDKSRELYSTAEQLKKTNEKLKQLVLQKTIELEGFVENLVDAYVLIDTKGNVIKMNDTASKLFGYNLDEETLNVSNIIYKDDYEYAINSFNELLNKGSFTNYTARVYTKWKEVKLVHINSSVIYDDKKRPIAAQGIVRDITDETAIKKLFEEQKHQLNIIFDNSPIGITLSKNHQNGLLLANKSICKMLGYSSEEFNTMQVQDITHPDDEEISRLNREKLFKGEIDSFNLEKRYIKKNGEILWAKTTVTAVHDSNGKTNFQLATIEDITKERIAKEQLIESESRLSALVLSLDSGIVVEDENRKIVFTNTKFCELFKIAQSPDLLVGMDCLEASEKNKVLFKNPDAFIERINSINKNKNTVLADELVMNGGTILERDYIPIKIDNQLKGYLWKFTDVTLKRNYRKNLEAEKHKYSRIIANMNLGLVDIDNDGKILMANQSFAKISGYTEKELIGIKAKEILPVEEDKAVVYQKSEERKKGKSHSYEVRIINKKGEIRYWLVSAAPNYNMNNKIIGSIGVILDITNLKNLEIQKENLLKQLERSNDELHEYAHIVSHDLKSPLRSIFALISWIKEDNEILNPSTLYNIELIESTLEKMEQLISDILNYSSVTSDTIQDKPVDLNIVVKDLCQILFIPEHISIKVLKDLPVVHGDKTRLQQLFQNLLSNAIRYIDKEIGLIKIDVIEKTTHYQFSITDNGIGIKKEYHDKIFKIFHSLNNNKESSGIGLSIVKKIVDLYKGEIWLESIVGEGTTFYFTIKK</sequence>
<dbReference type="Pfam" id="PF00512">
    <property type="entry name" value="HisKA"/>
    <property type="match status" value="1"/>
</dbReference>
<evidence type="ECO:0000313" key="11">
    <source>
        <dbReference type="Proteomes" id="UP000182544"/>
    </source>
</evidence>
<dbReference type="PANTHER" id="PTHR43304:SF1">
    <property type="entry name" value="PAC DOMAIN-CONTAINING PROTEIN"/>
    <property type="match status" value="1"/>
</dbReference>
<evidence type="ECO:0000256" key="4">
    <source>
        <dbReference type="ARBA" id="ARBA00022679"/>
    </source>
</evidence>
<dbReference type="RefSeq" id="WP_072403732.1">
    <property type="nucleotide sequence ID" value="NZ_FPKV01000008.1"/>
</dbReference>
<dbReference type="InterPro" id="IPR013655">
    <property type="entry name" value="PAS_fold_3"/>
</dbReference>
<keyword evidence="3" id="KW-0597">Phosphoprotein</keyword>
<feature type="domain" description="PAS" evidence="8">
    <location>
        <begin position="437"/>
        <end position="481"/>
    </location>
</feature>
<dbReference type="InterPro" id="IPR000700">
    <property type="entry name" value="PAS-assoc_C"/>
</dbReference>
<dbReference type="SMART" id="SM00387">
    <property type="entry name" value="HATPase_c"/>
    <property type="match status" value="1"/>
</dbReference>
<dbReference type="Pfam" id="PF08447">
    <property type="entry name" value="PAS_3"/>
    <property type="match status" value="1"/>
</dbReference>
<dbReference type="FunFam" id="3.30.565.10:FF:000006">
    <property type="entry name" value="Sensor histidine kinase WalK"/>
    <property type="match status" value="1"/>
</dbReference>
<dbReference type="SUPFAM" id="SSF55874">
    <property type="entry name" value="ATPase domain of HSP90 chaperone/DNA topoisomerase II/histidine kinase"/>
    <property type="match status" value="1"/>
</dbReference>
<dbReference type="InterPro" id="IPR036890">
    <property type="entry name" value="HATPase_C_sf"/>
</dbReference>
<evidence type="ECO:0000256" key="6">
    <source>
        <dbReference type="SAM" id="Coils"/>
    </source>
</evidence>
<dbReference type="PROSITE" id="PS50112">
    <property type="entry name" value="PAS"/>
    <property type="match status" value="3"/>
</dbReference>
<dbReference type="Pfam" id="PF13426">
    <property type="entry name" value="PAS_9"/>
    <property type="match status" value="2"/>
</dbReference>
<dbReference type="InterPro" id="IPR004358">
    <property type="entry name" value="Sig_transdc_His_kin-like_C"/>
</dbReference>
<feature type="domain" description="PAS" evidence="8">
    <location>
        <begin position="55"/>
        <end position="124"/>
    </location>
</feature>
<organism evidence="10 11">
    <name type="scientific">Flaviramulus basaltis</name>
    <dbReference type="NCBI Taxonomy" id="369401"/>
    <lineage>
        <taxon>Bacteria</taxon>
        <taxon>Pseudomonadati</taxon>
        <taxon>Bacteroidota</taxon>
        <taxon>Flavobacteriia</taxon>
        <taxon>Flavobacteriales</taxon>
        <taxon>Flavobacteriaceae</taxon>
        <taxon>Flaviramulus</taxon>
    </lineage>
</organism>
<dbReference type="GO" id="GO:0000155">
    <property type="term" value="F:phosphorelay sensor kinase activity"/>
    <property type="evidence" value="ECO:0007669"/>
    <property type="project" value="InterPro"/>
</dbReference>
<keyword evidence="5" id="KW-0418">Kinase</keyword>
<dbReference type="InterPro" id="IPR036097">
    <property type="entry name" value="HisK_dim/P_sf"/>
</dbReference>
<dbReference type="SMART" id="SM00086">
    <property type="entry name" value="PAC"/>
    <property type="match status" value="3"/>
</dbReference>
<proteinExistence type="predicted"/>
<dbReference type="EC" id="2.7.13.3" evidence="2"/>
<dbReference type="PRINTS" id="PR00344">
    <property type="entry name" value="BCTRLSENSOR"/>
</dbReference>
<dbReference type="InterPro" id="IPR001610">
    <property type="entry name" value="PAC"/>
</dbReference>
<dbReference type="Gene3D" id="3.30.565.10">
    <property type="entry name" value="Histidine kinase-like ATPase, C-terminal domain"/>
    <property type="match status" value="1"/>
</dbReference>
<dbReference type="Gene3D" id="3.30.450.20">
    <property type="entry name" value="PAS domain"/>
    <property type="match status" value="4"/>
</dbReference>
<dbReference type="InterPro" id="IPR052162">
    <property type="entry name" value="Sensor_kinase/Photoreceptor"/>
</dbReference>
<dbReference type="InterPro" id="IPR003594">
    <property type="entry name" value="HATPase_dom"/>
</dbReference>
<dbReference type="SMART" id="SM00388">
    <property type="entry name" value="HisKA"/>
    <property type="match status" value="1"/>
</dbReference>
<dbReference type="EMBL" id="FPKV01000008">
    <property type="protein sequence ID" value="SFZ95142.1"/>
    <property type="molecule type" value="Genomic_DNA"/>
</dbReference>
<feature type="domain" description="PAS" evidence="8">
    <location>
        <begin position="180"/>
        <end position="251"/>
    </location>
</feature>
<feature type="domain" description="PAC" evidence="9">
    <location>
        <begin position="510"/>
        <end position="562"/>
    </location>
</feature>
<dbReference type="Gene3D" id="1.10.287.130">
    <property type="match status" value="1"/>
</dbReference>
<dbReference type="SUPFAM" id="SSF47384">
    <property type="entry name" value="Homodimeric domain of signal transducing histidine kinase"/>
    <property type="match status" value="1"/>
</dbReference>
<feature type="domain" description="PAC" evidence="9">
    <location>
        <begin position="255"/>
        <end position="307"/>
    </location>
</feature>
<evidence type="ECO:0000259" key="9">
    <source>
        <dbReference type="PROSITE" id="PS50113"/>
    </source>
</evidence>
<evidence type="ECO:0000256" key="3">
    <source>
        <dbReference type="ARBA" id="ARBA00022553"/>
    </source>
</evidence>
<dbReference type="AlphaFoldDB" id="A0A1K2IS55"/>
<dbReference type="PROSITE" id="PS50109">
    <property type="entry name" value="HIS_KIN"/>
    <property type="match status" value="1"/>
</dbReference>
<evidence type="ECO:0000259" key="7">
    <source>
        <dbReference type="PROSITE" id="PS50109"/>
    </source>
</evidence>
<keyword evidence="11" id="KW-1185">Reference proteome</keyword>
<feature type="domain" description="Histidine kinase" evidence="7">
    <location>
        <begin position="580"/>
        <end position="786"/>
    </location>
</feature>
<dbReference type="SUPFAM" id="SSF55785">
    <property type="entry name" value="PYP-like sensor domain (PAS domain)"/>
    <property type="match status" value="4"/>
</dbReference>
<keyword evidence="4" id="KW-0808">Transferase</keyword>
<dbReference type="InterPro" id="IPR003661">
    <property type="entry name" value="HisK_dim/P_dom"/>
</dbReference>
<accession>A0A1K2IS55</accession>
<dbReference type="CDD" id="cd00130">
    <property type="entry name" value="PAS"/>
    <property type="match status" value="3"/>
</dbReference>
<feature type="coiled-coil region" evidence="6">
    <location>
        <begin position="550"/>
        <end position="580"/>
    </location>
</feature>
<evidence type="ECO:0000313" key="10">
    <source>
        <dbReference type="EMBL" id="SFZ95142.1"/>
    </source>
</evidence>
<dbReference type="Pfam" id="PF02518">
    <property type="entry name" value="HATPase_c"/>
    <property type="match status" value="1"/>
</dbReference>
<dbReference type="Proteomes" id="UP000182544">
    <property type="component" value="Unassembled WGS sequence"/>
</dbReference>
<dbReference type="CDD" id="cd00082">
    <property type="entry name" value="HisKA"/>
    <property type="match status" value="1"/>
</dbReference>
<evidence type="ECO:0000256" key="2">
    <source>
        <dbReference type="ARBA" id="ARBA00012438"/>
    </source>
</evidence>
<dbReference type="NCBIfam" id="TIGR00229">
    <property type="entry name" value="sensory_box"/>
    <property type="match status" value="3"/>
</dbReference>
<dbReference type="InterPro" id="IPR005467">
    <property type="entry name" value="His_kinase_dom"/>
</dbReference>
<feature type="coiled-coil region" evidence="6">
    <location>
        <begin position="31"/>
        <end position="58"/>
    </location>
</feature>
<dbReference type="PROSITE" id="PS50113">
    <property type="entry name" value="PAC"/>
    <property type="match status" value="2"/>
</dbReference>
<evidence type="ECO:0000256" key="5">
    <source>
        <dbReference type="ARBA" id="ARBA00022777"/>
    </source>
</evidence>
<dbReference type="Pfam" id="PF13188">
    <property type="entry name" value="PAS_8"/>
    <property type="match status" value="1"/>
</dbReference>
<keyword evidence="6" id="KW-0175">Coiled coil</keyword>
<dbReference type="SMART" id="SM00091">
    <property type="entry name" value="PAS"/>
    <property type="match status" value="4"/>
</dbReference>
<dbReference type="InterPro" id="IPR000014">
    <property type="entry name" value="PAS"/>
</dbReference>
<protein>
    <recommendedName>
        <fullName evidence="2">histidine kinase</fullName>
        <ecNumber evidence="2">2.7.13.3</ecNumber>
    </recommendedName>
</protein>